<name>A0A1A8ZG16_9ACTN</name>
<dbReference type="RefSeq" id="WP_157740288.1">
    <property type="nucleotide sequence ID" value="NZ_LT594323.1"/>
</dbReference>
<dbReference type="InterPro" id="IPR050426">
    <property type="entry name" value="Glycosyltransferase_28"/>
</dbReference>
<dbReference type="GO" id="GO:0008194">
    <property type="term" value="F:UDP-glycosyltransferase activity"/>
    <property type="evidence" value="ECO:0007669"/>
    <property type="project" value="InterPro"/>
</dbReference>
<dbReference type="Pfam" id="PF06722">
    <property type="entry name" value="EryCIII-like_C"/>
    <property type="match status" value="1"/>
</dbReference>
<sequence>MRVLFTTSNWGGHYFSMVPLGWALQAAGHEVRVACVPAQVPTINRTGLVPVPVLDSPDTAYWARLAGYQEALDAPEGQRWLPLHPVTGKRVHSLDEFDVAEAAGRFYAECAESLARSYDAAVEFGRRWQPDLVCYDLMSTEGALVGRLQGVPAVYCPPGLFGAVETETGIDMGLDDPTGSFARHGAAPWSRDQIEYVVDPSPESALPPHGAARRLPVRYVPYNGPGGVPEWALTKPAGTRIAICWGYSATAMYGVDAPALPAAVAAAVATGAEVVLTASPEQVEALGELPPSVRVLRDFPLHLLLAVSDAVIHHGGASHLMTGAAAGIPQLALSMATEQITFGERIARTGAVISLPGRAASATEIELAVKALTGDPAYAAAARSVRAELDAHPTPAELVRTLAELAGR</sequence>
<protein>
    <submittedName>
        <fullName evidence="6">UDP:flavonoid glycosyltransferase YjiC, YdhE family</fullName>
    </submittedName>
</protein>
<dbReference type="EMBL" id="LT594323">
    <property type="protein sequence ID" value="SBT42818.1"/>
    <property type="molecule type" value="Genomic_DNA"/>
</dbReference>
<evidence type="ECO:0000256" key="1">
    <source>
        <dbReference type="ARBA" id="ARBA00006962"/>
    </source>
</evidence>
<evidence type="ECO:0000313" key="7">
    <source>
        <dbReference type="Proteomes" id="UP000199385"/>
    </source>
</evidence>
<dbReference type="InterPro" id="IPR010610">
    <property type="entry name" value="EryCIII-like_C"/>
</dbReference>
<evidence type="ECO:0000256" key="2">
    <source>
        <dbReference type="ARBA" id="ARBA00022676"/>
    </source>
</evidence>
<dbReference type="AlphaFoldDB" id="A0A1A8ZG16"/>
<evidence type="ECO:0000256" key="3">
    <source>
        <dbReference type="ARBA" id="ARBA00022679"/>
    </source>
</evidence>
<dbReference type="Gene3D" id="3.40.50.2000">
    <property type="entry name" value="Glycogen Phosphorylase B"/>
    <property type="match status" value="2"/>
</dbReference>
<comment type="similarity">
    <text evidence="1">Belongs to the glycosyltransferase 28 family.</text>
</comment>
<keyword evidence="7" id="KW-1185">Reference proteome</keyword>
<dbReference type="STRING" id="261654.GA0070611_2102"/>
<dbReference type="GO" id="GO:0017000">
    <property type="term" value="P:antibiotic biosynthetic process"/>
    <property type="evidence" value="ECO:0007669"/>
    <property type="project" value="UniProtKB-ARBA"/>
</dbReference>
<reference evidence="7" key="1">
    <citation type="submission" date="2016-06" db="EMBL/GenBank/DDBJ databases">
        <authorList>
            <person name="Varghese N."/>
            <person name="Submissions Spin"/>
        </authorList>
    </citation>
    <scope>NUCLEOTIDE SEQUENCE [LARGE SCALE GENOMIC DNA]</scope>
    <source>
        <strain evidence="7">DSM 44815</strain>
    </source>
</reference>
<organism evidence="6 7">
    <name type="scientific">Micromonospora auratinigra</name>
    <dbReference type="NCBI Taxonomy" id="261654"/>
    <lineage>
        <taxon>Bacteria</taxon>
        <taxon>Bacillati</taxon>
        <taxon>Actinomycetota</taxon>
        <taxon>Actinomycetes</taxon>
        <taxon>Micromonosporales</taxon>
        <taxon>Micromonosporaceae</taxon>
        <taxon>Micromonospora</taxon>
    </lineage>
</organism>
<keyword evidence="3 6" id="KW-0808">Transferase</keyword>
<dbReference type="InterPro" id="IPR048284">
    <property type="entry name" value="EryCIII-like_N"/>
</dbReference>
<keyword evidence="2" id="KW-0328">Glycosyltransferase</keyword>
<dbReference type="PATRIC" id="fig|261654.4.peg.2139"/>
<proteinExistence type="inferred from homology"/>
<evidence type="ECO:0000259" key="5">
    <source>
        <dbReference type="Pfam" id="PF21036"/>
    </source>
</evidence>
<dbReference type="OrthoDB" id="3863369at2"/>
<dbReference type="Proteomes" id="UP000199385">
    <property type="component" value="Chromosome I"/>
</dbReference>
<gene>
    <name evidence="6" type="ORF">GA0070611_2102</name>
</gene>
<dbReference type="SUPFAM" id="SSF53756">
    <property type="entry name" value="UDP-Glycosyltransferase/glycogen phosphorylase"/>
    <property type="match status" value="1"/>
</dbReference>
<feature type="domain" description="Erythromycin biosynthesis protein CIII-like C-terminal" evidence="4">
    <location>
        <begin position="265"/>
        <end position="405"/>
    </location>
</feature>
<evidence type="ECO:0000259" key="4">
    <source>
        <dbReference type="Pfam" id="PF06722"/>
    </source>
</evidence>
<dbReference type="GO" id="GO:0016758">
    <property type="term" value="F:hexosyltransferase activity"/>
    <property type="evidence" value="ECO:0007669"/>
    <property type="project" value="UniProtKB-ARBA"/>
</dbReference>
<evidence type="ECO:0000313" key="6">
    <source>
        <dbReference type="EMBL" id="SBT42818.1"/>
    </source>
</evidence>
<dbReference type="Pfam" id="PF21036">
    <property type="entry name" value="EryCIII-like_N"/>
    <property type="match status" value="1"/>
</dbReference>
<dbReference type="PANTHER" id="PTHR48050:SF13">
    <property type="entry name" value="STEROL 3-BETA-GLUCOSYLTRANSFERASE UGT80A2"/>
    <property type="match status" value="1"/>
</dbReference>
<dbReference type="PANTHER" id="PTHR48050">
    <property type="entry name" value="STEROL 3-BETA-GLUCOSYLTRANSFERASE"/>
    <property type="match status" value="1"/>
</dbReference>
<dbReference type="CDD" id="cd03784">
    <property type="entry name" value="GT1_Gtf-like"/>
    <property type="match status" value="1"/>
</dbReference>
<dbReference type="InterPro" id="IPR002213">
    <property type="entry name" value="UDP_glucos_trans"/>
</dbReference>
<feature type="domain" description="Erythromycin biosynthesis protein CIII-like N-terminal" evidence="5">
    <location>
        <begin position="22"/>
        <end position="246"/>
    </location>
</feature>
<accession>A0A1A8ZG16</accession>